<sequence>MSRSLRAAGRAARFRSVSVAIGRLSGIDQSRHSGLWLPAKRPERSALGSSDLEEEVEPPAALGRVNRLADSALVACRPPWGTVLDPAAALHTFHHCHPNQFQRGRKTNILSSERLGPRGLQGPEASRAQRSPGPGQGSPGPEQGLLVQDGGLLVQDGGLLVQDGGLLVQDGGLLVQDGGLLVQDGGLLVQDGGLL</sequence>
<reference evidence="2 3" key="1">
    <citation type="submission" date="2019-03" db="EMBL/GenBank/DDBJ databases">
        <title>First draft genome of Liparis tanakae, snailfish: a comprehensive survey of snailfish specific genes.</title>
        <authorList>
            <person name="Kim W."/>
            <person name="Song I."/>
            <person name="Jeong J.-H."/>
            <person name="Kim D."/>
            <person name="Kim S."/>
            <person name="Ryu S."/>
            <person name="Song J.Y."/>
            <person name="Lee S.K."/>
        </authorList>
    </citation>
    <scope>NUCLEOTIDE SEQUENCE [LARGE SCALE GENOMIC DNA]</scope>
    <source>
        <tissue evidence="2">Muscle</tissue>
    </source>
</reference>
<evidence type="ECO:0000313" key="2">
    <source>
        <dbReference type="EMBL" id="TNN38604.1"/>
    </source>
</evidence>
<dbReference type="Proteomes" id="UP000314294">
    <property type="component" value="Unassembled WGS sequence"/>
</dbReference>
<protein>
    <submittedName>
        <fullName evidence="2">Uncharacterized protein</fullName>
    </submittedName>
</protein>
<gene>
    <name evidence="2" type="ORF">EYF80_051237</name>
</gene>
<accession>A0A4Z2FCW1</accession>
<feature type="region of interest" description="Disordered" evidence="1">
    <location>
        <begin position="113"/>
        <end position="146"/>
    </location>
</feature>
<organism evidence="2 3">
    <name type="scientific">Liparis tanakae</name>
    <name type="common">Tanaka's snailfish</name>
    <dbReference type="NCBI Taxonomy" id="230148"/>
    <lineage>
        <taxon>Eukaryota</taxon>
        <taxon>Metazoa</taxon>
        <taxon>Chordata</taxon>
        <taxon>Craniata</taxon>
        <taxon>Vertebrata</taxon>
        <taxon>Euteleostomi</taxon>
        <taxon>Actinopterygii</taxon>
        <taxon>Neopterygii</taxon>
        <taxon>Teleostei</taxon>
        <taxon>Neoteleostei</taxon>
        <taxon>Acanthomorphata</taxon>
        <taxon>Eupercaria</taxon>
        <taxon>Perciformes</taxon>
        <taxon>Cottioidei</taxon>
        <taxon>Cottales</taxon>
        <taxon>Liparidae</taxon>
        <taxon>Liparis</taxon>
    </lineage>
</organism>
<evidence type="ECO:0000256" key="1">
    <source>
        <dbReference type="SAM" id="MobiDB-lite"/>
    </source>
</evidence>
<comment type="caution">
    <text evidence="2">The sequence shown here is derived from an EMBL/GenBank/DDBJ whole genome shotgun (WGS) entry which is preliminary data.</text>
</comment>
<dbReference type="AlphaFoldDB" id="A0A4Z2FCW1"/>
<dbReference type="EMBL" id="SRLO01001358">
    <property type="protein sequence ID" value="TNN38604.1"/>
    <property type="molecule type" value="Genomic_DNA"/>
</dbReference>
<name>A0A4Z2FCW1_9TELE</name>
<proteinExistence type="predicted"/>
<evidence type="ECO:0000313" key="3">
    <source>
        <dbReference type="Proteomes" id="UP000314294"/>
    </source>
</evidence>
<keyword evidence="3" id="KW-1185">Reference proteome</keyword>